<dbReference type="RefSeq" id="WP_327606062.1">
    <property type="nucleotide sequence ID" value="NZ_JARZFX010000001.1"/>
</dbReference>
<proteinExistence type="predicted"/>
<protein>
    <recommendedName>
        <fullName evidence="3">WXG100 family type VII secretion target</fullName>
    </recommendedName>
</protein>
<dbReference type="EMBL" id="JARZFX010000001">
    <property type="protein sequence ID" value="MEC5422500.1"/>
    <property type="molecule type" value="Genomic_DNA"/>
</dbReference>
<dbReference type="Proteomes" id="UP001335737">
    <property type="component" value="Unassembled WGS sequence"/>
</dbReference>
<sequence length="69" mass="8249">MSLAVKIINSNTSGMDKRTVEATFQRMSDQIRWIDQKLTTKIDNEVWHHFQKQQEEIISTRFKINKLKI</sequence>
<gene>
    <name evidence="1" type="ORF">QGM71_03205</name>
</gene>
<organism evidence="1 2">
    <name type="scientific">Virgibacillus tibetensis</name>
    <dbReference type="NCBI Taxonomy" id="3042313"/>
    <lineage>
        <taxon>Bacteria</taxon>
        <taxon>Bacillati</taxon>
        <taxon>Bacillota</taxon>
        <taxon>Bacilli</taxon>
        <taxon>Bacillales</taxon>
        <taxon>Bacillaceae</taxon>
        <taxon>Virgibacillus</taxon>
    </lineage>
</organism>
<comment type="caution">
    <text evidence="1">The sequence shown here is derived from an EMBL/GenBank/DDBJ whole genome shotgun (WGS) entry which is preliminary data.</text>
</comment>
<name>A0ABU6KBI7_9BACI</name>
<evidence type="ECO:0008006" key="3">
    <source>
        <dbReference type="Google" id="ProtNLM"/>
    </source>
</evidence>
<reference evidence="1 2" key="1">
    <citation type="journal article" date="2024" name="Int. J. Syst. Evol. Microbiol.">
        <title>Virgibacillus tibetensis sp. nov., isolated from salt lake on the Tibetan Plateau of China.</title>
        <authorList>
            <person name="Phurbu D."/>
            <person name="Liu Z.-X."/>
            <person name="Wang R."/>
            <person name="Zheng Y.-Y."/>
            <person name="Liu H.-C."/>
            <person name="Zhou Y.-G."/>
            <person name="Yu Y.-J."/>
            <person name="Li A.-H."/>
        </authorList>
    </citation>
    <scope>NUCLEOTIDE SEQUENCE [LARGE SCALE GENOMIC DNA]</scope>
    <source>
        <strain evidence="1 2">C22-A2</strain>
    </source>
</reference>
<evidence type="ECO:0000313" key="2">
    <source>
        <dbReference type="Proteomes" id="UP001335737"/>
    </source>
</evidence>
<accession>A0ABU6KBI7</accession>
<keyword evidence="2" id="KW-1185">Reference proteome</keyword>
<evidence type="ECO:0000313" key="1">
    <source>
        <dbReference type="EMBL" id="MEC5422500.1"/>
    </source>
</evidence>